<accession>A0A2A2HVZ1</accession>
<dbReference type="Proteomes" id="UP000218164">
    <property type="component" value="Unassembled WGS sequence"/>
</dbReference>
<evidence type="ECO:0000313" key="1">
    <source>
        <dbReference type="EMBL" id="PAV13465.1"/>
    </source>
</evidence>
<dbReference type="EMBL" id="LMVP01000087">
    <property type="protein sequence ID" value="PAV13465.1"/>
    <property type="molecule type" value="Genomic_DNA"/>
</dbReference>
<sequence>MKTYKTNAVAFLLVICIVAIALGYAGSKNIPEEKATFVTVEANSTGVVIPQYLITNEVKNILSEINRKYPDRVLLGDKQVTLIGSKTVDSFNESINKNSIDFDWNAVYPFYELETSLVTDGPYLVYTSTPSNSVTISYDDLEKILNGDNETVSYYRDLLNNSKHENNSAYGFSADGNFSAVSVVLVKKDNLSVSADKDNSSLKYSEAVMTVSSSGNYSE</sequence>
<organism evidence="1 2">
    <name type="scientific">Methanosarcina spelaei</name>
    <dbReference type="NCBI Taxonomy" id="1036679"/>
    <lineage>
        <taxon>Archaea</taxon>
        <taxon>Methanobacteriati</taxon>
        <taxon>Methanobacteriota</taxon>
        <taxon>Stenosarchaea group</taxon>
        <taxon>Methanomicrobia</taxon>
        <taxon>Methanosarcinales</taxon>
        <taxon>Methanosarcinaceae</taxon>
        <taxon>Methanosarcina</taxon>
    </lineage>
</organism>
<reference evidence="1 2" key="1">
    <citation type="journal article" date="2017" name="BMC Genomics">
        <title>Genomic analysis of methanogenic archaea reveals a shift towards energy conservation.</title>
        <authorList>
            <person name="Gilmore S.P."/>
            <person name="Henske J.K."/>
            <person name="Sexton J.A."/>
            <person name="Solomon K.V."/>
            <person name="Seppala S."/>
            <person name="Yoo J.I."/>
            <person name="Huyett L.M."/>
            <person name="Pressman A."/>
            <person name="Cogan J.Z."/>
            <person name="Kivenson V."/>
            <person name="Peng X."/>
            <person name="Tan Y."/>
            <person name="Valentine D.L."/>
            <person name="O'Malley M.A."/>
        </authorList>
    </citation>
    <scope>NUCLEOTIDE SEQUENCE [LARGE SCALE GENOMIC DNA]</scope>
    <source>
        <strain evidence="1 2">MC-15</strain>
    </source>
</reference>
<protein>
    <submittedName>
        <fullName evidence="1">Uncharacterized protein</fullName>
    </submittedName>
</protein>
<gene>
    <name evidence="1" type="ORF">ASJ81_17740</name>
</gene>
<proteinExistence type="predicted"/>
<keyword evidence="2" id="KW-1185">Reference proteome</keyword>
<dbReference type="RefSeq" id="WP_095643730.1">
    <property type="nucleotide sequence ID" value="NZ_LMVP01000087.1"/>
</dbReference>
<comment type="caution">
    <text evidence="1">The sequence shown here is derived from an EMBL/GenBank/DDBJ whole genome shotgun (WGS) entry which is preliminary data.</text>
</comment>
<dbReference type="OrthoDB" id="137678at2157"/>
<name>A0A2A2HVZ1_9EURY</name>
<dbReference type="AlphaFoldDB" id="A0A2A2HVZ1"/>
<evidence type="ECO:0000313" key="2">
    <source>
        <dbReference type="Proteomes" id="UP000218164"/>
    </source>
</evidence>